<evidence type="ECO:0000256" key="4">
    <source>
        <dbReference type="ARBA" id="ARBA00022835"/>
    </source>
</evidence>
<dbReference type="PANTHER" id="PTHR11953:SF1">
    <property type="entry name" value="EXOSOME COMPLEX COMPONENT RRP46"/>
    <property type="match status" value="1"/>
</dbReference>
<reference evidence="7" key="1">
    <citation type="submission" date="2020-05" db="UniProtKB">
        <authorList>
            <consortium name="EnsemblMetazoa"/>
        </authorList>
    </citation>
    <scope>IDENTIFICATION</scope>
    <source>
        <strain evidence="7">SANGQUA</strain>
    </source>
</reference>
<dbReference type="SUPFAM" id="SSF54211">
    <property type="entry name" value="Ribosomal protein S5 domain 2-like"/>
    <property type="match status" value="1"/>
</dbReference>
<dbReference type="SUPFAM" id="SSF55666">
    <property type="entry name" value="Ribonuclease PH domain 2-like"/>
    <property type="match status" value="1"/>
</dbReference>
<evidence type="ECO:0000259" key="6">
    <source>
        <dbReference type="Pfam" id="PF01138"/>
    </source>
</evidence>
<comment type="similarity">
    <text evidence="2">Belongs to the RNase PH family.</text>
</comment>
<dbReference type="GO" id="GO:0005730">
    <property type="term" value="C:nucleolus"/>
    <property type="evidence" value="ECO:0007669"/>
    <property type="project" value="TreeGrafter"/>
</dbReference>
<dbReference type="InterPro" id="IPR027408">
    <property type="entry name" value="PNPase/RNase_PH_dom_sf"/>
</dbReference>
<dbReference type="GO" id="GO:0016075">
    <property type="term" value="P:rRNA catabolic process"/>
    <property type="evidence" value="ECO:0007669"/>
    <property type="project" value="TreeGrafter"/>
</dbReference>
<keyword evidence="4" id="KW-0271">Exosome</keyword>
<comment type="subcellular location">
    <subcellularLocation>
        <location evidence="1">Nucleus</location>
    </subcellularLocation>
</comment>
<dbReference type="AlphaFoldDB" id="A0A182WZI7"/>
<dbReference type="CDD" id="cd11372">
    <property type="entry name" value="RNase_PH_RRP46"/>
    <property type="match status" value="1"/>
</dbReference>
<keyword evidence="8" id="KW-1185">Reference proteome</keyword>
<feature type="domain" description="Exoribonuclease phosphorolytic" evidence="6">
    <location>
        <begin position="15"/>
        <end position="134"/>
    </location>
</feature>
<evidence type="ECO:0000256" key="5">
    <source>
        <dbReference type="ARBA" id="ARBA00023242"/>
    </source>
</evidence>
<keyword evidence="3" id="KW-0698">rRNA processing</keyword>
<dbReference type="STRING" id="34691.A0A182WZI7"/>
<dbReference type="Gene3D" id="3.30.230.70">
    <property type="entry name" value="GHMP Kinase, N-terminal domain"/>
    <property type="match status" value="1"/>
</dbReference>
<dbReference type="GO" id="GO:0006364">
    <property type="term" value="P:rRNA processing"/>
    <property type="evidence" value="ECO:0007669"/>
    <property type="project" value="UniProtKB-KW"/>
</dbReference>
<name>A0A182WZI7_ANOQN</name>
<dbReference type="InterPro" id="IPR020568">
    <property type="entry name" value="Ribosomal_Su5_D2-typ_SF"/>
</dbReference>
<dbReference type="EnsemblMetazoa" id="AQUA002953-RA">
    <property type="protein sequence ID" value="AQUA002953-PA"/>
    <property type="gene ID" value="AQUA002953"/>
</dbReference>
<dbReference type="InterPro" id="IPR050080">
    <property type="entry name" value="RNase_PH"/>
</dbReference>
<dbReference type="VEuPathDB" id="VectorBase:AQUA002953"/>
<sequence length="226" mass="24980">MVTDSAKTMANSLNLRRMVCETNVLSRSDCSAALSQGATQVMVAANGPAEVKFKNAESENCHLEVQYRSNAGQEDIQHRLMESLIKRSFVRVVATPAFCRSAVYIYVQEMTDRGGLLACSINASCLALITSGVELNFTVAAVHCIMTEDGAMILDPDHKQLKLARSSFTFVFDSIGKNTVTSYVHGSFTFEEYEQVVSVCRKAVEKIFDFYRKVSQNITKVVTDDS</sequence>
<dbReference type="PANTHER" id="PTHR11953">
    <property type="entry name" value="EXOSOME COMPLEX COMPONENT"/>
    <property type="match status" value="1"/>
</dbReference>
<keyword evidence="5" id="KW-0539">Nucleus</keyword>
<evidence type="ECO:0000256" key="3">
    <source>
        <dbReference type="ARBA" id="ARBA00022552"/>
    </source>
</evidence>
<dbReference type="GO" id="GO:0034475">
    <property type="term" value="P:U4 snRNA 3'-end processing"/>
    <property type="evidence" value="ECO:0007669"/>
    <property type="project" value="TreeGrafter"/>
</dbReference>
<dbReference type="InterPro" id="IPR001247">
    <property type="entry name" value="ExoRNase_PH_dom1"/>
</dbReference>
<dbReference type="GO" id="GO:0003723">
    <property type="term" value="F:RNA binding"/>
    <property type="evidence" value="ECO:0007669"/>
    <property type="project" value="TreeGrafter"/>
</dbReference>
<evidence type="ECO:0000313" key="8">
    <source>
        <dbReference type="Proteomes" id="UP000076407"/>
    </source>
</evidence>
<evidence type="ECO:0000256" key="1">
    <source>
        <dbReference type="ARBA" id="ARBA00004123"/>
    </source>
</evidence>
<dbReference type="Pfam" id="PF01138">
    <property type="entry name" value="RNase_PH"/>
    <property type="match status" value="1"/>
</dbReference>
<dbReference type="GO" id="GO:0071028">
    <property type="term" value="P:nuclear mRNA surveillance"/>
    <property type="evidence" value="ECO:0007669"/>
    <property type="project" value="TreeGrafter"/>
</dbReference>
<evidence type="ECO:0000256" key="2">
    <source>
        <dbReference type="ARBA" id="ARBA00006678"/>
    </source>
</evidence>
<organism evidence="7 8">
    <name type="scientific">Anopheles quadriannulatus</name>
    <name type="common">Mosquito</name>
    <dbReference type="NCBI Taxonomy" id="34691"/>
    <lineage>
        <taxon>Eukaryota</taxon>
        <taxon>Metazoa</taxon>
        <taxon>Ecdysozoa</taxon>
        <taxon>Arthropoda</taxon>
        <taxon>Hexapoda</taxon>
        <taxon>Insecta</taxon>
        <taxon>Pterygota</taxon>
        <taxon>Neoptera</taxon>
        <taxon>Endopterygota</taxon>
        <taxon>Diptera</taxon>
        <taxon>Nematocera</taxon>
        <taxon>Culicoidea</taxon>
        <taxon>Culicidae</taxon>
        <taxon>Anophelinae</taxon>
        <taxon>Anopheles</taxon>
    </lineage>
</organism>
<protein>
    <recommendedName>
        <fullName evidence="6">Exoribonuclease phosphorolytic domain-containing protein</fullName>
    </recommendedName>
</protein>
<dbReference type="GO" id="GO:0000176">
    <property type="term" value="C:nuclear exosome (RNase complex)"/>
    <property type="evidence" value="ECO:0007669"/>
    <property type="project" value="TreeGrafter"/>
</dbReference>
<dbReference type="Proteomes" id="UP000076407">
    <property type="component" value="Unassembled WGS sequence"/>
</dbReference>
<proteinExistence type="inferred from homology"/>
<dbReference type="InterPro" id="IPR036345">
    <property type="entry name" value="ExoRNase_PH_dom2_sf"/>
</dbReference>
<dbReference type="GO" id="GO:0071051">
    <property type="term" value="P:poly(A)-dependent snoRNA 3'-end processing"/>
    <property type="evidence" value="ECO:0007669"/>
    <property type="project" value="TreeGrafter"/>
</dbReference>
<dbReference type="GO" id="GO:0000177">
    <property type="term" value="C:cytoplasmic exosome (RNase complex)"/>
    <property type="evidence" value="ECO:0007669"/>
    <property type="project" value="TreeGrafter"/>
</dbReference>
<evidence type="ECO:0000313" key="7">
    <source>
        <dbReference type="EnsemblMetazoa" id="AQUA002953-PA"/>
    </source>
</evidence>
<accession>A0A182WZI7</accession>